<sequence>MSHTDRVAYALALSLAACAAPAFAANSANAPAGDADLRALVRQQAEQIRELSQRLSELERRQAAGSVATDPIQAQVAAAVADTRDDELAILQAQVAQQAATGRGNGDGDGARMDWRKGAPEFSSGDGRMTFRPRGRLLLDQTFTRGSSFGARNLSGSDLASARLGAEGEFGPLGYKVEADFAGNEVTLKDAYLSYDTRLGGHAVEFYLGNKLKDRSLDGATSGVATPFMERNAVASVGGMQSGYFGLGLSAKVFGDGWHASLAVTGDDVGNAGDASDTVAYLARAHWNPLKGGDGFVHLGGWYWYEKLGADVASINKTSPVALGWNDQVRVSASSIANVDNDRAWGAELGAVYRSGWLFGERTLRTIDSDSVGEVRHKASSVYAGWLLTGEKPGFSRRSGVWTATRVLRPVDQGGIGAFELALRYDRYDFTDAARGGDGDAWTLGVNWYLNDWSRLMLNYVFWNTDNKVGAFQGPDSGRTLGLRAQVAF</sequence>
<feature type="signal peptide" evidence="1">
    <location>
        <begin position="1"/>
        <end position="24"/>
    </location>
</feature>
<dbReference type="RefSeq" id="WP_123648084.1">
    <property type="nucleotide sequence ID" value="NZ_RCTY01000036.1"/>
</dbReference>
<accession>A0A3N2RFE9</accession>
<evidence type="ECO:0000256" key="1">
    <source>
        <dbReference type="SAM" id="SignalP"/>
    </source>
</evidence>
<keyword evidence="1" id="KW-0732">Signal</keyword>
<evidence type="ECO:0000313" key="3">
    <source>
        <dbReference type="Proteomes" id="UP000275910"/>
    </source>
</evidence>
<dbReference type="Proteomes" id="UP000275910">
    <property type="component" value="Unassembled WGS sequence"/>
</dbReference>
<gene>
    <name evidence="2" type="ORF">D9T17_14535</name>
</gene>
<dbReference type="InterPro" id="IPR023614">
    <property type="entry name" value="Porin_dom_sf"/>
</dbReference>
<protein>
    <submittedName>
        <fullName evidence="2">Porin</fullName>
    </submittedName>
</protein>
<dbReference type="InterPro" id="IPR010870">
    <property type="entry name" value="Porin_O/P"/>
</dbReference>
<evidence type="ECO:0000313" key="2">
    <source>
        <dbReference type="EMBL" id="ROU06165.1"/>
    </source>
</evidence>
<dbReference type="Pfam" id="PF07396">
    <property type="entry name" value="Porin_O_P"/>
    <property type="match status" value="1"/>
</dbReference>
<dbReference type="AlphaFoldDB" id="A0A3N2RFE9"/>
<comment type="caution">
    <text evidence="2">The sequence shown here is derived from an EMBL/GenBank/DDBJ whole genome shotgun (WGS) entry which is preliminary data.</text>
</comment>
<proteinExistence type="predicted"/>
<name>A0A3N2RFE9_LYSEN</name>
<reference evidence="2 3" key="1">
    <citation type="submission" date="2018-10" db="EMBL/GenBank/DDBJ databases">
        <title>The genome of Lysobacter enzymogenes OH11.</title>
        <authorList>
            <person name="Liu F."/>
            <person name="Zhao Y."/>
            <person name="Qian G."/>
            <person name="Chen Y."/>
            <person name="Xu H."/>
        </authorList>
    </citation>
    <scope>NUCLEOTIDE SEQUENCE [LARGE SCALE GENOMIC DNA]</scope>
    <source>
        <strain evidence="2 3">OH11</strain>
    </source>
</reference>
<dbReference type="Gene3D" id="2.40.160.10">
    <property type="entry name" value="Porin"/>
    <property type="match status" value="1"/>
</dbReference>
<feature type="chain" id="PRO_5018013761" evidence="1">
    <location>
        <begin position="25"/>
        <end position="489"/>
    </location>
</feature>
<organism evidence="2 3">
    <name type="scientific">Lysobacter enzymogenes</name>
    <dbReference type="NCBI Taxonomy" id="69"/>
    <lineage>
        <taxon>Bacteria</taxon>
        <taxon>Pseudomonadati</taxon>
        <taxon>Pseudomonadota</taxon>
        <taxon>Gammaproteobacteria</taxon>
        <taxon>Lysobacterales</taxon>
        <taxon>Lysobacteraceae</taxon>
        <taxon>Lysobacter</taxon>
    </lineage>
</organism>
<dbReference type="EMBL" id="RCTY01000036">
    <property type="protein sequence ID" value="ROU06165.1"/>
    <property type="molecule type" value="Genomic_DNA"/>
</dbReference>
<dbReference type="PROSITE" id="PS51257">
    <property type="entry name" value="PROKAR_LIPOPROTEIN"/>
    <property type="match status" value="1"/>
</dbReference>
<dbReference type="SUPFAM" id="SSF56935">
    <property type="entry name" value="Porins"/>
    <property type="match status" value="1"/>
</dbReference>